<accession>A0A0B4CSU0</accession>
<proteinExistence type="predicted"/>
<dbReference type="PROSITE" id="PS51257">
    <property type="entry name" value="PROKAR_LIPOPROTEIN"/>
    <property type="match status" value="1"/>
</dbReference>
<dbReference type="AlphaFoldDB" id="A0A0B4CSU0"/>
<protein>
    <submittedName>
        <fullName evidence="1">Uncharacterized protein</fullName>
    </submittedName>
</protein>
<evidence type="ECO:0000313" key="2">
    <source>
        <dbReference type="Proteomes" id="UP000031202"/>
    </source>
</evidence>
<organism evidence="1 2">
    <name type="scientific">Microbacterium hominis</name>
    <dbReference type="NCBI Taxonomy" id="162426"/>
    <lineage>
        <taxon>Bacteria</taxon>
        <taxon>Bacillati</taxon>
        <taxon>Actinomycetota</taxon>
        <taxon>Actinomycetes</taxon>
        <taxon>Micrococcales</taxon>
        <taxon>Microbacteriaceae</taxon>
        <taxon>Microbacterium</taxon>
    </lineage>
</organism>
<name>A0A0B4CSU0_9MICO</name>
<dbReference type="Proteomes" id="UP000031202">
    <property type="component" value="Unassembled WGS sequence"/>
</dbReference>
<reference evidence="1 2" key="1">
    <citation type="submission" date="2014-12" db="EMBL/GenBank/DDBJ databases">
        <title>Genome sequencing of Microbacterium hominis TPW29.</title>
        <authorList>
            <person name="Tan P.W."/>
            <person name="Chan K.-G."/>
        </authorList>
    </citation>
    <scope>NUCLEOTIDE SEQUENCE [LARGE SCALE GENOMIC DNA]</scope>
    <source>
        <strain evidence="1 2">TPW29</strain>
    </source>
</reference>
<gene>
    <name evidence="1" type="ORF">RM52_03385</name>
</gene>
<dbReference type="EMBL" id="JWSZ01000003">
    <property type="protein sequence ID" value="KIC59507.1"/>
    <property type="molecule type" value="Genomic_DNA"/>
</dbReference>
<evidence type="ECO:0000313" key="1">
    <source>
        <dbReference type="EMBL" id="KIC59507.1"/>
    </source>
</evidence>
<comment type="caution">
    <text evidence="1">The sequence shown here is derived from an EMBL/GenBank/DDBJ whole genome shotgun (WGS) entry which is preliminary data.</text>
</comment>
<sequence length="151" mass="15700">MSRNRLWHAMAATAVLALILTGCSGMNEKDVSDRLGREAGLNGALVEVQHPGLPTNEKIVVWMFVDDTSAPAVADDVTRVARVAANDPDLAGKDLTLAAVEGSPADHTDRVVLGSSGVPVMAAVAETVGGRGAEEFLELSAADVRRLAGQQ</sequence>